<comment type="caution">
    <text evidence="1">The sequence shown here is derived from an EMBL/GenBank/DDBJ whole genome shotgun (WGS) entry which is preliminary data.</text>
</comment>
<dbReference type="AlphaFoldDB" id="A0A0F9B5F6"/>
<reference evidence="1" key="1">
    <citation type="journal article" date="2015" name="Nature">
        <title>Complex archaea that bridge the gap between prokaryotes and eukaryotes.</title>
        <authorList>
            <person name="Spang A."/>
            <person name="Saw J.H."/>
            <person name="Jorgensen S.L."/>
            <person name="Zaremba-Niedzwiedzka K."/>
            <person name="Martijn J."/>
            <person name="Lind A.E."/>
            <person name="van Eijk R."/>
            <person name="Schleper C."/>
            <person name="Guy L."/>
            <person name="Ettema T.J."/>
        </authorList>
    </citation>
    <scope>NUCLEOTIDE SEQUENCE</scope>
</reference>
<evidence type="ECO:0000313" key="1">
    <source>
        <dbReference type="EMBL" id="KKL16900.1"/>
    </source>
</evidence>
<gene>
    <name evidence="1" type="ORF">LCGC14_2490920</name>
</gene>
<protein>
    <submittedName>
        <fullName evidence="1">Uncharacterized protein</fullName>
    </submittedName>
</protein>
<sequence>MTPEQTNVITKVKGILKVAFPAMQGSLTFHLAKKKPNADRELHPLCHRNESTIQ</sequence>
<proteinExistence type="predicted"/>
<feature type="non-terminal residue" evidence="1">
    <location>
        <position position="54"/>
    </location>
</feature>
<accession>A0A0F9B5F6</accession>
<name>A0A0F9B5F6_9ZZZZ</name>
<dbReference type="EMBL" id="LAZR01039480">
    <property type="protein sequence ID" value="KKL16900.1"/>
    <property type="molecule type" value="Genomic_DNA"/>
</dbReference>
<organism evidence="1">
    <name type="scientific">marine sediment metagenome</name>
    <dbReference type="NCBI Taxonomy" id="412755"/>
    <lineage>
        <taxon>unclassified sequences</taxon>
        <taxon>metagenomes</taxon>
        <taxon>ecological metagenomes</taxon>
    </lineage>
</organism>